<reference evidence="1" key="1">
    <citation type="submission" date="2020-05" db="EMBL/GenBank/DDBJ databases">
        <authorList>
            <person name="Chiriac C."/>
            <person name="Salcher M."/>
            <person name="Ghai R."/>
            <person name="Kavagutti S V."/>
        </authorList>
    </citation>
    <scope>NUCLEOTIDE SEQUENCE</scope>
</reference>
<proteinExistence type="predicted"/>
<sequence>MASKKKIITVAVTTVALSLGSVGIATASNSKSKVAVTKISAKATGFAMAGRGIGGPEKDVAAVLSALVTKGTITQAQADAIAAALIASRDANKPPMSAQQSAHETLIATTLGIDVATLETRLRAGDSLATIAGSKTAALITVLVADQTKQIDAAVTAGKITAAQATTLKSKLTASITAMVNKTGAPKGGPMGGHMGGRMGDMDGDHGPMMGGLAPVIPTT</sequence>
<organism evidence="1">
    <name type="scientific">freshwater metagenome</name>
    <dbReference type="NCBI Taxonomy" id="449393"/>
    <lineage>
        <taxon>unclassified sequences</taxon>
        <taxon>metagenomes</taxon>
        <taxon>ecological metagenomes</taxon>
    </lineage>
</organism>
<protein>
    <submittedName>
        <fullName evidence="1">Unannotated protein</fullName>
    </submittedName>
</protein>
<name>A0A6J6M9E3_9ZZZZ</name>
<gene>
    <name evidence="1" type="ORF">UFOPK2288_00937</name>
</gene>
<dbReference type="AlphaFoldDB" id="A0A6J6M9E3"/>
<accession>A0A6J6M9E3</accession>
<evidence type="ECO:0000313" key="1">
    <source>
        <dbReference type="EMBL" id="CAB4669163.1"/>
    </source>
</evidence>
<dbReference type="EMBL" id="CAEZWS010000051">
    <property type="protein sequence ID" value="CAB4669163.1"/>
    <property type="molecule type" value="Genomic_DNA"/>
</dbReference>